<keyword evidence="3" id="KW-1185">Reference proteome</keyword>
<feature type="domain" description="DUF1618" evidence="1">
    <location>
        <begin position="208"/>
        <end position="386"/>
    </location>
</feature>
<name>A0ABC8Y8Z4_9POAL</name>
<dbReference type="Pfam" id="PF07762">
    <property type="entry name" value="DUF1618"/>
    <property type="match status" value="1"/>
</dbReference>
<accession>A0ABC8Y8Z4</accession>
<dbReference type="PANTHER" id="PTHR33074">
    <property type="entry name" value="EXPRESSED PROTEIN-RELATED"/>
    <property type="match status" value="1"/>
</dbReference>
<evidence type="ECO:0000259" key="1">
    <source>
        <dbReference type="Pfam" id="PF07762"/>
    </source>
</evidence>
<gene>
    <name evidence="2" type="ORF">URODEC1_LOCUS30885</name>
</gene>
<evidence type="ECO:0000313" key="3">
    <source>
        <dbReference type="Proteomes" id="UP001497457"/>
    </source>
</evidence>
<organism evidence="2 3">
    <name type="scientific">Urochloa decumbens</name>
    <dbReference type="NCBI Taxonomy" id="240449"/>
    <lineage>
        <taxon>Eukaryota</taxon>
        <taxon>Viridiplantae</taxon>
        <taxon>Streptophyta</taxon>
        <taxon>Embryophyta</taxon>
        <taxon>Tracheophyta</taxon>
        <taxon>Spermatophyta</taxon>
        <taxon>Magnoliopsida</taxon>
        <taxon>Liliopsida</taxon>
        <taxon>Poales</taxon>
        <taxon>Poaceae</taxon>
        <taxon>PACMAD clade</taxon>
        <taxon>Panicoideae</taxon>
        <taxon>Panicodae</taxon>
        <taxon>Paniceae</taxon>
        <taxon>Melinidinae</taxon>
        <taxon>Urochloa</taxon>
    </lineage>
</organism>
<dbReference type="InterPro" id="IPR011676">
    <property type="entry name" value="DUF1618"/>
</dbReference>
<dbReference type="PANTHER" id="PTHR33074:SF91">
    <property type="entry name" value="DUF1618 DOMAIN-CONTAINING PROTEIN"/>
    <property type="match status" value="1"/>
</dbReference>
<protein>
    <recommendedName>
        <fullName evidence="1">DUF1618 domain-containing protein</fullName>
    </recommendedName>
</protein>
<proteinExistence type="predicted"/>
<reference evidence="2 3" key="2">
    <citation type="submission" date="2024-10" db="EMBL/GenBank/DDBJ databases">
        <authorList>
            <person name="Ryan C."/>
        </authorList>
    </citation>
    <scope>NUCLEOTIDE SEQUENCE [LARGE SCALE GENOMIC DNA]</scope>
</reference>
<dbReference type="AlphaFoldDB" id="A0ABC8Y8Z4"/>
<sequence>MSRYDAASGGARRVGPPAWILLDTEAVIADRRNATTASSCTSTGAAIQVTFFAADPPRDSSFCVHCDDLLQGYSPSSILYSHGDVALLRVALWRQTTDYFLYRAGRQPSLRLLGDIHGSPDSPLSSSRIKPSNGEALVGILPLAGDGDHFLLACLKSFCLYEEEGLYELHVFRSDRDAWTSTPVRLGREVSLDPLTKVIALGGGELGWVNLRKGILVCDVLGETPKPRAIPLPKLLPTNRFYLWRQQERCWPREYRDVVVCADGSIRCVELEHQLSRALAEMPDVSSSDVLHDTDLPMETYSDHGRVAPVLYKYLGWRVIVWRRTASSTCWHKERLVHVNDIVANDPGHTNLLREMLGGEDGDLVKVSGEMNVPCLSIDGDGDVVYIMSKVNDTDTKTWVVAVDMGRKTLLKVVPVSVEQRCSLVKSDYLSCGLSSYMETD</sequence>
<dbReference type="EMBL" id="OZ075126">
    <property type="protein sequence ID" value="CAL4937944.1"/>
    <property type="molecule type" value="Genomic_DNA"/>
</dbReference>
<reference evidence="3" key="1">
    <citation type="submission" date="2024-06" db="EMBL/GenBank/DDBJ databases">
        <authorList>
            <person name="Ryan C."/>
        </authorList>
    </citation>
    <scope>NUCLEOTIDE SEQUENCE [LARGE SCALE GENOMIC DNA]</scope>
</reference>
<dbReference type="Proteomes" id="UP001497457">
    <property type="component" value="Chromosome 16b"/>
</dbReference>
<evidence type="ECO:0000313" key="2">
    <source>
        <dbReference type="EMBL" id="CAL4937944.1"/>
    </source>
</evidence>